<keyword evidence="2" id="KW-1185">Reference proteome</keyword>
<sequence length="145" mass="17003">MEIKLKNGIDRLEFGMTPKYVEALCGKPNKTFTDDENNTIYVYNKERMKLTFYVEEDMKLGYITTTNPAVKLFGSSIINQPWDLVNGDLALNKITKFEKDSEEGIDIYFNEDNWLFFHVDYDEVVEVEIGAIINDNDEFEWKFRG</sequence>
<dbReference type="OrthoDB" id="5701146at2"/>
<protein>
    <submittedName>
        <fullName evidence="1">Uncharacterized protein</fullName>
    </submittedName>
</protein>
<evidence type="ECO:0000313" key="1">
    <source>
        <dbReference type="EMBL" id="SEI56053.1"/>
    </source>
</evidence>
<dbReference type="AlphaFoldDB" id="A0A1H6RJX0"/>
<evidence type="ECO:0000313" key="2">
    <source>
        <dbReference type="Proteomes" id="UP000199702"/>
    </source>
</evidence>
<proteinExistence type="predicted"/>
<dbReference type="Proteomes" id="UP000199702">
    <property type="component" value="Unassembled WGS sequence"/>
</dbReference>
<dbReference type="EMBL" id="FNYA01000002">
    <property type="protein sequence ID" value="SEI56053.1"/>
    <property type="molecule type" value="Genomic_DNA"/>
</dbReference>
<dbReference type="RefSeq" id="WP_091308862.1">
    <property type="nucleotide sequence ID" value="NZ_CBCSJU010000005.1"/>
</dbReference>
<accession>A0A1H6RJX0</accession>
<name>A0A1H6RJX0_9FLAO</name>
<reference evidence="2" key="1">
    <citation type="submission" date="2016-10" db="EMBL/GenBank/DDBJ databases">
        <authorList>
            <person name="Varghese N."/>
            <person name="Submissions S."/>
        </authorList>
    </citation>
    <scope>NUCLEOTIDE SEQUENCE [LARGE SCALE GENOMIC DNA]</scope>
    <source>
        <strain evidence="2">DSM 17934</strain>
    </source>
</reference>
<organism evidence="1 2">
    <name type="scientific">Flavobacterium terrigena</name>
    <dbReference type="NCBI Taxonomy" id="402734"/>
    <lineage>
        <taxon>Bacteria</taxon>
        <taxon>Pseudomonadati</taxon>
        <taxon>Bacteroidota</taxon>
        <taxon>Flavobacteriia</taxon>
        <taxon>Flavobacteriales</taxon>
        <taxon>Flavobacteriaceae</taxon>
        <taxon>Flavobacterium</taxon>
    </lineage>
</organism>
<gene>
    <name evidence="1" type="ORF">SAMN05660918_0938</name>
</gene>